<dbReference type="SUPFAM" id="SSF46626">
    <property type="entry name" value="Cytochrome c"/>
    <property type="match status" value="1"/>
</dbReference>
<evidence type="ECO:0000313" key="7">
    <source>
        <dbReference type="Proteomes" id="UP000679575"/>
    </source>
</evidence>
<evidence type="ECO:0000259" key="5">
    <source>
        <dbReference type="PROSITE" id="PS51007"/>
    </source>
</evidence>
<dbReference type="InterPro" id="IPR036909">
    <property type="entry name" value="Cyt_c-like_dom_sf"/>
</dbReference>
<proteinExistence type="predicted"/>
<name>A0ABX7YRZ1_9GAMM</name>
<gene>
    <name evidence="6" type="ORF">KDN34_15390</name>
</gene>
<dbReference type="EMBL" id="CP073587">
    <property type="protein sequence ID" value="QUN05553.1"/>
    <property type="molecule type" value="Genomic_DNA"/>
</dbReference>
<evidence type="ECO:0000256" key="1">
    <source>
        <dbReference type="ARBA" id="ARBA00022617"/>
    </source>
</evidence>
<keyword evidence="2 4" id="KW-0479">Metal-binding</keyword>
<dbReference type="PROSITE" id="PS51007">
    <property type="entry name" value="CYTC"/>
    <property type="match status" value="1"/>
</dbReference>
<dbReference type="Pfam" id="PF13442">
    <property type="entry name" value="Cytochrome_CBB3"/>
    <property type="match status" value="1"/>
</dbReference>
<protein>
    <submittedName>
        <fullName evidence="6">Cytochrome c</fullName>
    </submittedName>
</protein>
<feature type="domain" description="Cytochrome c" evidence="5">
    <location>
        <begin position="72"/>
        <end position="156"/>
    </location>
</feature>
<evidence type="ECO:0000256" key="2">
    <source>
        <dbReference type="ARBA" id="ARBA00022723"/>
    </source>
</evidence>
<reference evidence="6 7" key="1">
    <citation type="submission" date="2021-04" db="EMBL/GenBank/DDBJ databases">
        <title>Novel species identification of genus Shewanella.</title>
        <authorList>
            <person name="Liu G."/>
        </authorList>
    </citation>
    <scope>NUCLEOTIDE SEQUENCE [LARGE SCALE GENOMIC DNA]</scope>
    <source>
        <strain evidence="6 7">FJAT-54481</strain>
    </source>
</reference>
<evidence type="ECO:0000256" key="3">
    <source>
        <dbReference type="ARBA" id="ARBA00023004"/>
    </source>
</evidence>
<accession>A0ABX7YRZ1</accession>
<keyword evidence="1 4" id="KW-0349">Heme</keyword>
<organism evidence="6 7">
    <name type="scientific">Shewanella yunxiaonensis</name>
    <dbReference type="NCBI Taxonomy" id="2829809"/>
    <lineage>
        <taxon>Bacteria</taxon>
        <taxon>Pseudomonadati</taxon>
        <taxon>Pseudomonadota</taxon>
        <taxon>Gammaproteobacteria</taxon>
        <taxon>Alteromonadales</taxon>
        <taxon>Shewanellaceae</taxon>
        <taxon>Shewanella</taxon>
    </lineage>
</organism>
<dbReference type="InterPro" id="IPR009056">
    <property type="entry name" value="Cyt_c-like_dom"/>
</dbReference>
<evidence type="ECO:0000256" key="4">
    <source>
        <dbReference type="PROSITE-ProRule" id="PRU00433"/>
    </source>
</evidence>
<dbReference type="RefSeq" id="WP_212594583.1">
    <property type="nucleotide sequence ID" value="NZ_CP073587.1"/>
</dbReference>
<keyword evidence="7" id="KW-1185">Reference proteome</keyword>
<evidence type="ECO:0000313" key="6">
    <source>
        <dbReference type="EMBL" id="QUN05553.1"/>
    </source>
</evidence>
<sequence>MMNFIKHYLLIFVSFLVLICLVSTAVIYSGIYNIGADEPHIQPVYKALNVLRQRSIEQHAKGIRVPNLDDPALILKGAGQYAAMCTECHLAPDMTHSEIRPGLYPQPPNLSLHRVAPNEAFWVIKHGIKMSAMPAWGFNHDDPTIWSMVAFLMKLPDLSPAQYREMVTKAPPDDDMEEESDHEHMHR</sequence>
<dbReference type="Gene3D" id="1.10.760.10">
    <property type="entry name" value="Cytochrome c-like domain"/>
    <property type="match status" value="1"/>
</dbReference>
<dbReference type="Proteomes" id="UP000679575">
    <property type="component" value="Chromosome"/>
</dbReference>
<keyword evidence="3 4" id="KW-0408">Iron</keyword>